<reference evidence="1" key="1">
    <citation type="submission" date="2018-05" db="EMBL/GenBank/DDBJ databases">
        <authorList>
            <person name="Lanie J.A."/>
            <person name="Ng W.-L."/>
            <person name="Kazmierczak K.M."/>
            <person name="Andrzejewski T.M."/>
            <person name="Davidsen T.M."/>
            <person name="Wayne K.J."/>
            <person name="Tettelin H."/>
            <person name="Glass J.I."/>
            <person name="Rusch D."/>
            <person name="Podicherti R."/>
            <person name="Tsui H.-C.T."/>
            <person name="Winkler M.E."/>
        </authorList>
    </citation>
    <scope>NUCLEOTIDE SEQUENCE</scope>
</reference>
<evidence type="ECO:0000313" key="1">
    <source>
        <dbReference type="EMBL" id="SVD43688.1"/>
    </source>
</evidence>
<proteinExistence type="predicted"/>
<organism evidence="1">
    <name type="scientific">marine metagenome</name>
    <dbReference type="NCBI Taxonomy" id="408172"/>
    <lineage>
        <taxon>unclassified sequences</taxon>
        <taxon>metagenomes</taxon>
        <taxon>ecological metagenomes</taxon>
    </lineage>
</organism>
<accession>A0A382VCL9</accession>
<gene>
    <name evidence="1" type="ORF">METZ01_LOCUS396542</name>
</gene>
<feature type="non-terminal residue" evidence="1">
    <location>
        <position position="1"/>
    </location>
</feature>
<protein>
    <submittedName>
        <fullName evidence="1">Uncharacterized protein</fullName>
    </submittedName>
</protein>
<sequence>MGWLEKRHFGEDVVIEEFTDQRCVLTLRVCYFI</sequence>
<feature type="non-terminal residue" evidence="1">
    <location>
        <position position="33"/>
    </location>
</feature>
<dbReference type="AlphaFoldDB" id="A0A382VCL9"/>
<dbReference type="EMBL" id="UINC01150570">
    <property type="protein sequence ID" value="SVD43688.1"/>
    <property type="molecule type" value="Genomic_DNA"/>
</dbReference>
<name>A0A382VCL9_9ZZZZ</name>